<reference evidence="4" key="1">
    <citation type="submission" date="2013-04" db="EMBL/GenBank/DDBJ databases">
        <authorList>
            <person name="Qu J."/>
            <person name="Murali S.C."/>
            <person name="Bandaranaike D."/>
            <person name="Bellair M."/>
            <person name="Blankenburg K."/>
            <person name="Chao H."/>
            <person name="Dinh H."/>
            <person name="Doddapaneni H."/>
            <person name="Downs B."/>
            <person name="Dugan-Rocha S."/>
            <person name="Elkadiri S."/>
            <person name="Gnanaolivu R.D."/>
            <person name="Hernandez B."/>
            <person name="Javaid M."/>
            <person name="Jayaseelan J.C."/>
            <person name="Lee S."/>
            <person name="Li M."/>
            <person name="Ming W."/>
            <person name="Munidasa M."/>
            <person name="Muniz J."/>
            <person name="Nguyen L."/>
            <person name="Ongeri F."/>
            <person name="Osuji N."/>
            <person name="Pu L.-L."/>
            <person name="Puazo M."/>
            <person name="Qu C."/>
            <person name="Quiroz J."/>
            <person name="Raj R."/>
            <person name="Weissenberger G."/>
            <person name="Xin Y."/>
            <person name="Zou X."/>
            <person name="Han Y."/>
            <person name="Richards S."/>
            <person name="Worley K."/>
            <person name="Muzny D."/>
            <person name="Gibbs R."/>
        </authorList>
    </citation>
    <scope>NUCLEOTIDE SEQUENCE</scope>
    <source>
        <strain evidence="4">Sampled in the wild</strain>
    </source>
</reference>
<dbReference type="AlphaFoldDB" id="A0A8K0KC08"/>
<feature type="compositionally biased region" description="Low complexity" evidence="2">
    <location>
        <begin position="63"/>
        <end position="72"/>
    </location>
</feature>
<dbReference type="InterPro" id="IPR011045">
    <property type="entry name" value="N2O_reductase_N"/>
</dbReference>
<dbReference type="PANTHER" id="PTHR20995:SF17">
    <property type="entry name" value="F-BOX_WD REPEAT-CONTAINING PROTEIN 5"/>
    <property type="match status" value="1"/>
</dbReference>
<feature type="region of interest" description="Disordered" evidence="2">
    <location>
        <begin position="243"/>
        <end position="275"/>
    </location>
</feature>
<dbReference type="InterPro" id="IPR042508">
    <property type="entry name" value="FBXW5"/>
</dbReference>
<dbReference type="Pfam" id="PF00400">
    <property type="entry name" value="WD40"/>
    <property type="match status" value="1"/>
</dbReference>
<dbReference type="PROSITE" id="PS50294">
    <property type="entry name" value="WD_REPEATS_REGION"/>
    <property type="match status" value="1"/>
</dbReference>
<feature type="chain" id="PRO_5035440109" evidence="3">
    <location>
        <begin position="23"/>
        <end position="478"/>
    </location>
</feature>
<sequence length="478" mass="52933">MSGNLHWLAHLVSASVLWLNKASQESSSEHVPIMGTLFRFYNRNASSVRAITVANCLAPSPPSSSSSLSPDSSSKKRDFGLSLLNEGRGNPPSHQSELARSSSLADASVPEDGPSQNNAQLGAEPSNWRPVGETSGSEYARLIQYSADYHKAERTKSNSAAGFGSELGEDEADEIDEAGSSPRSSLSSMEDTDSEGAFLDPRHKFLIFTTGSKTYTPHQIGFKRIEPFAFPRRLDPGPSLEERIAEKRRERERRAEAERAAAEWGRGGLEGPDPQQEPNWLDYDSVAHRFDTIDHLIDLHGHIIGMGLSPDHRYLYVNSRPWPVNYHITNPLDPPPIAQEIDIHVIDLTTLKQVGTMLRSHKAYTPNNECFFIFLDVCNEFVASGAEDKHGYLWDRYYGVCLARLPHGDVVNAVAFDPRDPEVLLTASDDHTLKVWRSKAHAKKLGLLGEGKNVRIASPPPSSARRHRRSKSGSQPNR</sequence>
<evidence type="ECO:0000256" key="2">
    <source>
        <dbReference type="SAM" id="MobiDB-lite"/>
    </source>
</evidence>
<dbReference type="InterPro" id="IPR001680">
    <property type="entry name" value="WD40_rpt"/>
</dbReference>
<protein>
    <submittedName>
        <fullName evidence="4">Uncharacterized protein</fullName>
    </submittedName>
</protein>
<dbReference type="InterPro" id="IPR015943">
    <property type="entry name" value="WD40/YVTN_repeat-like_dom_sf"/>
</dbReference>
<dbReference type="SUPFAM" id="SSF50974">
    <property type="entry name" value="Nitrous oxide reductase, N-terminal domain"/>
    <property type="match status" value="1"/>
</dbReference>
<dbReference type="GO" id="GO:0016567">
    <property type="term" value="P:protein ubiquitination"/>
    <property type="evidence" value="ECO:0007669"/>
    <property type="project" value="InterPro"/>
</dbReference>
<evidence type="ECO:0000256" key="1">
    <source>
        <dbReference type="PROSITE-ProRule" id="PRU00221"/>
    </source>
</evidence>
<feature type="region of interest" description="Disordered" evidence="2">
    <location>
        <begin position="154"/>
        <end position="196"/>
    </location>
</feature>
<accession>A0A8K0KC08</accession>
<evidence type="ECO:0000313" key="5">
    <source>
        <dbReference type="Proteomes" id="UP000792457"/>
    </source>
</evidence>
<dbReference type="Gene3D" id="2.130.10.10">
    <property type="entry name" value="YVTN repeat-like/Quinoprotein amine dehydrogenase"/>
    <property type="match status" value="1"/>
</dbReference>
<dbReference type="SMART" id="SM00320">
    <property type="entry name" value="WD40"/>
    <property type="match status" value="2"/>
</dbReference>
<feature type="compositionally biased region" description="Acidic residues" evidence="2">
    <location>
        <begin position="167"/>
        <end position="177"/>
    </location>
</feature>
<feature type="repeat" description="WD" evidence="1">
    <location>
        <begin position="404"/>
        <end position="436"/>
    </location>
</feature>
<feature type="region of interest" description="Disordered" evidence="2">
    <location>
        <begin position="59"/>
        <end position="133"/>
    </location>
</feature>
<feature type="compositionally biased region" description="Polar residues" evidence="2">
    <location>
        <begin position="92"/>
        <end position="105"/>
    </location>
</feature>
<keyword evidence="5" id="KW-1185">Reference proteome</keyword>
<dbReference type="GO" id="GO:0080008">
    <property type="term" value="C:Cul4-RING E3 ubiquitin ligase complex"/>
    <property type="evidence" value="ECO:0007669"/>
    <property type="project" value="InterPro"/>
</dbReference>
<dbReference type="GO" id="GO:0019005">
    <property type="term" value="C:SCF ubiquitin ligase complex"/>
    <property type="evidence" value="ECO:0007669"/>
    <property type="project" value="InterPro"/>
</dbReference>
<evidence type="ECO:0000256" key="3">
    <source>
        <dbReference type="SAM" id="SignalP"/>
    </source>
</evidence>
<dbReference type="OrthoDB" id="192402at2759"/>
<gene>
    <name evidence="4" type="ORF">J437_LFUL002973</name>
</gene>
<dbReference type="PROSITE" id="PS50082">
    <property type="entry name" value="WD_REPEATS_2"/>
    <property type="match status" value="1"/>
</dbReference>
<reference evidence="4" key="2">
    <citation type="submission" date="2017-10" db="EMBL/GenBank/DDBJ databases">
        <title>Ladona fulva Genome sequencing and assembly.</title>
        <authorList>
            <person name="Murali S."/>
            <person name="Richards S."/>
            <person name="Bandaranaike D."/>
            <person name="Bellair M."/>
            <person name="Blankenburg K."/>
            <person name="Chao H."/>
            <person name="Dinh H."/>
            <person name="Doddapaneni H."/>
            <person name="Dugan-Rocha S."/>
            <person name="Elkadiri S."/>
            <person name="Gnanaolivu R."/>
            <person name="Hernandez B."/>
            <person name="Skinner E."/>
            <person name="Javaid M."/>
            <person name="Lee S."/>
            <person name="Li M."/>
            <person name="Ming W."/>
            <person name="Munidasa M."/>
            <person name="Muniz J."/>
            <person name="Nguyen L."/>
            <person name="Hughes D."/>
            <person name="Osuji N."/>
            <person name="Pu L.-L."/>
            <person name="Puazo M."/>
            <person name="Qu C."/>
            <person name="Quiroz J."/>
            <person name="Raj R."/>
            <person name="Weissenberger G."/>
            <person name="Xin Y."/>
            <person name="Zou X."/>
            <person name="Han Y."/>
            <person name="Worley K."/>
            <person name="Muzny D."/>
            <person name="Gibbs R."/>
        </authorList>
    </citation>
    <scope>NUCLEOTIDE SEQUENCE</scope>
    <source>
        <strain evidence="4">Sampled in the wild</strain>
    </source>
</reference>
<comment type="caution">
    <text evidence="4">The sequence shown here is derived from an EMBL/GenBank/DDBJ whole genome shotgun (WGS) entry which is preliminary data.</text>
</comment>
<feature type="region of interest" description="Disordered" evidence="2">
    <location>
        <begin position="451"/>
        <end position="478"/>
    </location>
</feature>
<name>A0A8K0KC08_LADFU</name>
<feature type="signal peptide" evidence="3">
    <location>
        <begin position="1"/>
        <end position="22"/>
    </location>
</feature>
<evidence type="ECO:0000313" key="4">
    <source>
        <dbReference type="EMBL" id="KAG8230940.1"/>
    </source>
</evidence>
<dbReference type="EMBL" id="KZ308518">
    <property type="protein sequence ID" value="KAG8230940.1"/>
    <property type="molecule type" value="Genomic_DNA"/>
</dbReference>
<dbReference type="Proteomes" id="UP000792457">
    <property type="component" value="Unassembled WGS sequence"/>
</dbReference>
<proteinExistence type="predicted"/>
<keyword evidence="1" id="KW-0853">WD repeat</keyword>
<feature type="compositionally biased region" description="Basic and acidic residues" evidence="2">
    <location>
        <begin position="243"/>
        <end position="261"/>
    </location>
</feature>
<organism evidence="4 5">
    <name type="scientific">Ladona fulva</name>
    <name type="common">Scarce chaser dragonfly</name>
    <name type="synonym">Libellula fulva</name>
    <dbReference type="NCBI Taxonomy" id="123851"/>
    <lineage>
        <taxon>Eukaryota</taxon>
        <taxon>Metazoa</taxon>
        <taxon>Ecdysozoa</taxon>
        <taxon>Arthropoda</taxon>
        <taxon>Hexapoda</taxon>
        <taxon>Insecta</taxon>
        <taxon>Pterygota</taxon>
        <taxon>Palaeoptera</taxon>
        <taxon>Odonata</taxon>
        <taxon>Epiprocta</taxon>
        <taxon>Anisoptera</taxon>
        <taxon>Libelluloidea</taxon>
        <taxon>Libellulidae</taxon>
        <taxon>Ladona</taxon>
    </lineage>
</organism>
<keyword evidence="3" id="KW-0732">Signal</keyword>
<dbReference type="PANTHER" id="PTHR20995">
    <property type="entry name" value="F-BOX/WD REPEAT-CONTAINING PROTEIN 5"/>
    <property type="match status" value="1"/>
</dbReference>